<dbReference type="InterPro" id="IPR002737">
    <property type="entry name" value="MEMO1_fam"/>
</dbReference>
<protein>
    <recommendedName>
        <fullName evidence="2">MEMO1 family protein Tpen_0273</fullName>
    </recommendedName>
</protein>
<dbReference type="RefSeq" id="WP_011751948.1">
    <property type="nucleotide sequence ID" value="NC_008698.1"/>
</dbReference>
<organism evidence="3 4">
    <name type="scientific">Thermofilum pendens (strain DSM 2475 / Hrk 5)</name>
    <dbReference type="NCBI Taxonomy" id="368408"/>
    <lineage>
        <taxon>Archaea</taxon>
        <taxon>Thermoproteota</taxon>
        <taxon>Thermoprotei</taxon>
        <taxon>Thermofilales</taxon>
        <taxon>Thermofilaceae</taxon>
        <taxon>Thermofilum</taxon>
    </lineage>
</organism>
<dbReference type="HOGENOM" id="CLU_038085_2_0_2"/>
<name>A1RWV3_THEPD</name>
<keyword evidence="4" id="KW-1185">Reference proteome</keyword>
<accession>A1RWV3</accession>
<dbReference type="GeneID" id="4601894"/>
<dbReference type="EnsemblBacteria" id="ABL77683">
    <property type="protein sequence ID" value="ABL77683"/>
    <property type="gene ID" value="Tpen_0273"/>
</dbReference>
<evidence type="ECO:0000256" key="2">
    <source>
        <dbReference type="HAMAP-Rule" id="MF_00055"/>
    </source>
</evidence>
<proteinExistence type="inferred from homology"/>
<reference evidence="4" key="1">
    <citation type="journal article" date="2008" name="J. Bacteriol.">
        <title>Genome sequence of Thermofilum pendens reveals an exceptional loss of biosynthetic pathways without genome reduction.</title>
        <authorList>
            <person name="Anderson I."/>
            <person name="Rodriguez J."/>
            <person name="Susanti D."/>
            <person name="Porat I."/>
            <person name="Reich C."/>
            <person name="Ulrich L.E."/>
            <person name="Elkins J.G."/>
            <person name="Mavromatis K."/>
            <person name="Lykidis A."/>
            <person name="Kim E."/>
            <person name="Thompson L.S."/>
            <person name="Nolan M."/>
            <person name="Land M."/>
            <person name="Copeland A."/>
            <person name="Lapidus A."/>
            <person name="Lucas S."/>
            <person name="Detter C."/>
            <person name="Zhulin I.B."/>
            <person name="Olsen G.J."/>
            <person name="Whitman W."/>
            <person name="Mukhopadhyay B."/>
            <person name="Bristow J."/>
            <person name="Kyrpides N."/>
        </authorList>
    </citation>
    <scope>NUCLEOTIDE SEQUENCE [LARGE SCALE GENOMIC DNA]</scope>
    <source>
        <strain evidence="4">DSM 2475 / Hrk 5</strain>
    </source>
</reference>
<evidence type="ECO:0000313" key="4">
    <source>
        <dbReference type="Proteomes" id="UP000000641"/>
    </source>
</evidence>
<dbReference type="SUPFAM" id="SSF53213">
    <property type="entry name" value="LigB-like"/>
    <property type="match status" value="1"/>
</dbReference>
<dbReference type="CDD" id="cd07361">
    <property type="entry name" value="MEMO_like"/>
    <property type="match status" value="1"/>
</dbReference>
<gene>
    <name evidence="3" type="ordered locus">Tpen_0273</name>
</gene>
<dbReference type="STRING" id="368408.Tpen_0273"/>
<dbReference type="AlphaFoldDB" id="A1RWV3"/>
<dbReference type="EMBL" id="CP000505">
    <property type="protein sequence ID" value="ABL77683.1"/>
    <property type="molecule type" value="Genomic_DNA"/>
</dbReference>
<dbReference type="eggNOG" id="arCOG01728">
    <property type="taxonomic scope" value="Archaea"/>
</dbReference>
<dbReference type="KEGG" id="tpe:Tpen_0273"/>
<dbReference type="Proteomes" id="UP000000641">
    <property type="component" value="Chromosome"/>
</dbReference>
<dbReference type="PANTHER" id="PTHR11060">
    <property type="entry name" value="PROTEIN MEMO1"/>
    <property type="match status" value="1"/>
</dbReference>
<dbReference type="Pfam" id="PF01875">
    <property type="entry name" value="Memo"/>
    <property type="match status" value="1"/>
</dbReference>
<dbReference type="PANTHER" id="PTHR11060:SF0">
    <property type="entry name" value="PROTEIN MEMO1"/>
    <property type="match status" value="1"/>
</dbReference>
<evidence type="ECO:0000313" key="3">
    <source>
        <dbReference type="EMBL" id="ABL77683.1"/>
    </source>
</evidence>
<sequence>MVRSKRPAVHAGYFYPAEKRELIEALKNAFLHELGPGKLPEKPGSYTGNLIGVVAPHAGYIYSGHVAAHAYLALAEGGKPDVVFILGPNHHALGAPIALDENEVWETPLGDVEVDFRVSKELASREQIIRFDFQAHAYEHSIEVQVPFLQFVFGEGFTIVPISMMLQTPEAARRVGEAIAGLIMEKGLRAYVVASSDMSHYVESRIAAEKDKVAIERVLFLDAEGLYNAVIEEDISMCGPGPVMALIYIAKKLGYANVRLLKYADSGDVTGDKSSVVAYASLAFART</sequence>
<dbReference type="NCBIfam" id="TIGR04336">
    <property type="entry name" value="AmmeMemoSam_B"/>
    <property type="match status" value="1"/>
</dbReference>
<evidence type="ECO:0000256" key="1">
    <source>
        <dbReference type="ARBA" id="ARBA00006315"/>
    </source>
</evidence>
<dbReference type="HAMAP" id="MF_00055">
    <property type="entry name" value="MEMO1"/>
    <property type="match status" value="1"/>
</dbReference>
<comment type="similarity">
    <text evidence="1 2">Belongs to the MEMO1 family.</text>
</comment>
<dbReference type="Gene3D" id="3.40.830.10">
    <property type="entry name" value="LigB-like"/>
    <property type="match status" value="1"/>
</dbReference>